<evidence type="ECO:0000256" key="6">
    <source>
        <dbReference type="SAM" id="MobiDB-lite"/>
    </source>
</evidence>
<keyword evidence="4" id="KW-0699">rRNA-binding</keyword>
<dbReference type="GO" id="GO:0019843">
    <property type="term" value="F:rRNA binding"/>
    <property type="evidence" value="ECO:0007669"/>
    <property type="project" value="UniProtKB-UniRule"/>
</dbReference>
<dbReference type="PROSITE" id="PS00475">
    <property type="entry name" value="RIBOSOMAL_L15"/>
    <property type="match status" value="1"/>
</dbReference>
<dbReference type="AlphaFoldDB" id="A0A0G0MIB4"/>
<feature type="compositionally biased region" description="Polar residues" evidence="6">
    <location>
        <begin position="1"/>
        <end position="14"/>
    </location>
</feature>
<keyword evidence="4" id="KW-0694">RNA-binding</keyword>
<feature type="region of interest" description="Disordered" evidence="6">
    <location>
        <begin position="1"/>
        <end position="44"/>
    </location>
</feature>
<keyword evidence="3 4" id="KW-0687">Ribonucleoprotein</keyword>
<dbReference type="PANTHER" id="PTHR12934:SF11">
    <property type="entry name" value="LARGE RIBOSOMAL SUBUNIT PROTEIN UL15M"/>
    <property type="match status" value="1"/>
</dbReference>
<dbReference type="PANTHER" id="PTHR12934">
    <property type="entry name" value="50S RIBOSOMAL PROTEIN L15"/>
    <property type="match status" value="1"/>
</dbReference>
<dbReference type="EMBL" id="LBWG01000019">
    <property type="protein sequence ID" value="KKR03789.1"/>
    <property type="molecule type" value="Genomic_DNA"/>
</dbReference>
<proteinExistence type="inferred from homology"/>
<evidence type="ECO:0000259" key="7">
    <source>
        <dbReference type="Pfam" id="PF00828"/>
    </source>
</evidence>
<comment type="similarity">
    <text evidence="1 4 5">Belongs to the universal ribosomal protein uL15 family.</text>
</comment>
<dbReference type="Proteomes" id="UP000033935">
    <property type="component" value="Unassembled WGS sequence"/>
</dbReference>
<evidence type="ECO:0000256" key="2">
    <source>
        <dbReference type="ARBA" id="ARBA00022980"/>
    </source>
</evidence>
<sequence>MPLTLHSIQPQKGASKSKKRIGRGLGSTGTYSGRGVKGQGARSGVSGLQKLGIRQLMLATPKNRGFKSGRIDAQVVNVVDLSKNFKSGTKITPQVLQKKGLVQSANVPVKILAKGTISISIILTDCSISVAAKQKIEDAGGTVVMS</sequence>
<dbReference type="InterPro" id="IPR001196">
    <property type="entry name" value="Ribosomal_uL15_CS"/>
</dbReference>
<dbReference type="Pfam" id="PF00828">
    <property type="entry name" value="Ribosomal_L27A"/>
    <property type="match status" value="1"/>
</dbReference>
<dbReference type="GO" id="GO:0006412">
    <property type="term" value="P:translation"/>
    <property type="evidence" value="ECO:0007669"/>
    <property type="project" value="UniProtKB-UniRule"/>
</dbReference>
<keyword evidence="2 4" id="KW-0689">Ribosomal protein</keyword>
<evidence type="ECO:0000256" key="5">
    <source>
        <dbReference type="RuleBase" id="RU003888"/>
    </source>
</evidence>
<dbReference type="HAMAP" id="MF_01341">
    <property type="entry name" value="Ribosomal_uL15"/>
    <property type="match status" value="1"/>
</dbReference>
<evidence type="ECO:0000313" key="9">
    <source>
        <dbReference type="Proteomes" id="UP000033935"/>
    </source>
</evidence>
<evidence type="ECO:0000256" key="1">
    <source>
        <dbReference type="ARBA" id="ARBA00007320"/>
    </source>
</evidence>
<accession>A0A0G0MIB4</accession>
<reference evidence="8 9" key="1">
    <citation type="journal article" date="2015" name="Nature">
        <title>rRNA introns, odd ribosomes, and small enigmatic genomes across a large radiation of phyla.</title>
        <authorList>
            <person name="Brown C.T."/>
            <person name="Hug L.A."/>
            <person name="Thomas B.C."/>
            <person name="Sharon I."/>
            <person name="Castelle C.J."/>
            <person name="Singh A."/>
            <person name="Wilkins M.J."/>
            <person name="Williams K.H."/>
            <person name="Banfield J.F."/>
        </authorList>
    </citation>
    <scope>NUCLEOTIDE SEQUENCE [LARGE SCALE GENOMIC DNA]</scope>
</reference>
<evidence type="ECO:0000256" key="3">
    <source>
        <dbReference type="ARBA" id="ARBA00023274"/>
    </source>
</evidence>
<evidence type="ECO:0000256" key="4">
    <source>
        <dbReference type="HAMAP-Rule" id="MF_01341"/>
    </source>
</evidence>
<dbReference type="GO" id="GO:0022625">
    <property type="term" value="C:cytosolic large ribosomal subunit"/>
    <property type="evidence" value="ECO:0007669"/>
    <property type="project" value="TreeGrafter"/>
</dbReference>
<organism evidence="8 9">
    <name type="scientific">Candidatus Uhrbacteria bacterium GW2011_GWF2_39_13</name>
    <dbReference type="NCBI Taxonomy" id="1618995"/>
    <lineage>
        <taxon>Bacteria</taxon>
        <taxon>Candidatus Uhriibacteriota</taxon>
    </lineage>
</organism>
<feature type="domain" description="Large ribosomal subunit protein uL15/eL18" evidence="7">
    <location>
        <begin position="75"/>
        <end position="144"/>
    </location>
</feature>
<gene>
    <name evidence="4" type="primary">rplO</name>
    <name evidence="8" type="ORF">UT30_C0019G0025</name>
</gene>
<dbReference type="SUPFAM" id="SSF52080">
    <property type="entry name" value="Ribosomal proteins L15p and L18e"/>
    <property type="match status" value="1"/>
</dbReference>
<dbReference type="InterPro" id="IPR021131">
    <property type="entry name" value="Ribosomal_uL15/eL18"/>
</dbReference>
<evidence type="ECO:0000313" key="8">
    <source>
        <dbReference type="EMBL" id="KKR03789.1"/>
    </source>
</evidence>
<dbReference type="InterPro" id="IPR030878">
    <property type="entry name" value="Ribosomal_uL15"/>
</dbReference>
<dbReference type="InterPro" id="IPR005749">
    <property type="entry name" value="Ribosomal_uL15_bac-type"/>
</dbReference>
<dbReference type="InterPro" id="IPR036227">
    <property type="entry name" value="Ribosomal_uL15/eL18_sf"/>
</dbReference>
<dbReference type="Gene3D" id="3.100.10.10">
    <property type="match status" value="1"/>
</dbReference>
<name>A0A0G0MIB4_9BACT</name>
<dbReference type="NCBIfam" id="TIGR01071">
    <property type="entry name" value="rplO_bact"/>
    <property type="match status" value="1"/>
</dbReference>
<comment type="function">
    <text evidence="4">Binds to the 23S rRNA.</text>
</comment>
<protein>
    <recommendedName>
        <fullName evidence="4">Large ribosomal subunit protein uL15</fullName>
    </recommendedName>
</protein>
<comment type="subunit">
    <text evidence="4">Part of the 50S ribosomal subunit.</text>
</comment>
<dbReference type="GO" id="GO:0003735">
    <property type="term" value="F:structural constituent of ribosome"/>
    <property type="evidence" value="ECO:0007669"/>
    <property type="project" value="InterPro"/>
</dbReference>
<comment type="caution">
    <text evidence="8">The sequence shown here is derived from an EMBL/GenBank/DDBJ whole genome shotgun (WGS) entry which is preliminary data.</text>
</comment>